<keyword evidence="3" id="KW-1185">Reference proteome</keyword>
<dbReference type="Proteomes" id="UP001328107">
    <property type="component" value="Unassembled WGS sequence"/>
</dbReference>
<feature type="compositionally biased region" description="Low complexity" evidence="1">
    <location>
        <begin position="352"/>
        <end position="363"/>
    </location>
</feature>
<feature type="region of interest" description="Disordered" evidence="1">
    <location>
        <begin position="474"/>
        <end position="514"/>
    </location>
</feature>
<dbReference type="EMBL" id="BTRK01000002">
    <property type="protein sequence ID" value="GMR34515.1"/>
    <property type="molecule type" value="Genomic_DNA"/>
</dbReference>
<proteinExistence type="predicted"/>
<dbReference type="AlphaFoldDB" id="A0AAN4ZCM0"/>
<feature type="region of interest" description="Disordered" evidence="1">
    <location>
        <begin position="245"/>
        <end position="268"/>
    </location>
</feature>
<protein>
    <submittedName>
        <fullName evidence="2">Uncharacterized protein</fullName>
    </submittedName>
</protein>
<feature type="region of interest" description="Disordered" evidence="1">
    <location>
        <begin position="352"/>
        <end position="372"/>
    </location>
</feature>
<organism evidence="2 3">
    <name type="scientific">Pristionchus mayeri</name>
    <dbReference type="NCBI Taxonomy" id="1317129"/>
    <lineage>
        <taxon>Eukaryota</taxon>
        <taxon>Metazoa</taxon>
        <taxon>Ecdysozoa</taxon>
        <taxon>Nematoda</taxon>
        <taxon>Chromadorea</taxon>
        <taxon>Rhabditida</taxon>
        <taxon>Rhabditina</taxon>
        <taxon>Diplogasteromorpha</taxon>
        <taxon>Diplogasteroidea</taxon>
        <taxon>Neodiplogasteridae</taxon>
        <taxon>Pristionchus</taxon>
    </lineage>
</organism>
<name>A0AAN4ZCM0_9BILA</name>
<feature type="non-terminal residue" evidence="2">
    <location>
        <position position="1"/>
    </location>
</feature>
<comment type="caution">
    <text evidence="2">The sequence shown here is derived from an EMBL/GenBank/DDBJ whole genome shotgun (WGS) entry which is preliminary data.</text>
</comment>
<feature type="compositionally biased region" description="Acidic residues" evidence="1">
    <location>
        <begin position="256"/>
        <end position="268"/>
    </location>
</feature>
<gene>
    <name evidence="2" type="ORF">PMAYCL1PPCAC_04710</name>
</gene>
<evidence type="ECO:0000256" key="1">
    <source>
        <dbReference type="SAM" id="MobiDB-lite"/>
    </source>
</evidence>
<sequence>INYKMPPVTKDIQLWWKFDKVISEAGRHAKALEGKAGCHMTELIQTMTELGKGFHGNWTHSWEDSASMQSLLRQQALALAACRGMQSAMNALIAILQLRMSEQQKRRKAEQRSNNFNIIVDQSNGDEPDQLFVEKHEKEIKMEPVEVKEEPLDDWQPGGSGGSEEIVKQEQAIAEPIVDTFHPCGSDDDPQDPVAQEFDQLMEGEAHQDGARKSYRIKGKPVATRNRRGLIVRGMSYAIVEADEVRTSEATSSQEPTEDQTQEAVEESEIQFEDDIVRVKCDLCDKETDKFLSTPTDPKERAEFLKRVIQLRLKDTQRVSKLMNNKKPANFCLIHIATRLFPGVNDLLIASSSPTSARSSRASGTEKPPTERYRTNLKPKKIAEMKQRIRHQRDAPHLSLQCHLCGQLGYPYHFLPANNAPKRNLDQRFENMSKLQRKFFDNMKELDMYEQAIMYEFIVRNQRATICWRHMKDLPPDEGEQVEGPEPSEPGAKRVRLEEGSWEESRDEPGPSYLNGHLIIAELKNEEPIDESHFLSPL</sequence>
<reference evidence="3" key="1">
    <citation type="submission" date="2022-10" db="EMBL/GenBank/DDBJ databases">
        <title>Genome assembly of Pristionchus species.</title>
        <authorList>
            <person name="Yoshida K."/>
            <person name="Sommer R.J."/>
        </authorList>
    </citation>
    <scope>NUCLEOTIDE SEQUENCE [LARGE SCALE GENOMIC DNA]</scope>
    <source>
        <strain evidence="3">RS5460</strain>
    </source>
</reference>
<accession>A0AAN4ZCM0</accession>
<evidence type="ECO:0000313" key="2">
    <source>
        <dbReference type="EMBL" id="GMR34515.1"/>
    </source>
</evidence>
<evidence type="ECO:0000313" key="3">
    <source>
        <dbReference type="Proteomes" id="UP001328107"/>
    </source>
</evidence>
<feature type="compositionally biased region" description="Basic and acidic residues" evidence="1">
    <location>
        <begin position="491"/>
        <end position="509"/>
    </location>
</feature>